<dbReference type="PANTHER" id="PTHR11040">
    <property type="entry name" value="ZINC/IRON TRANSPORTER"/>
    <property type="match status" value="1"/>
</dbReference>
<feature type="transmembrane region" description="Helical" evidence="8">
    <location>
        <begin position="36"/>
        <end position="54"/>
    </location>
</feature>
<comment type="similarity">
    <text evidence="2">Belongs to the ZIP transporter (TC 2.A.5) family.</text>
</comment>
<gene>
    <name evidence="9" type="ORF">G3A45_10505</name>
</gene>
<name>A0A6P1YEJ9_9FIRM</name>
<keyword evidence="4 8" id="KW-0812">Transmembrane</keyword>
<sequence length="247" mass="25810">MSNIFTLTLIGSLVGITGTGLGGLIALSIVRSNNKFLSSLLGFTSGLMLAVVTFDLLPESFSVGGFFTGIVGILLGVLTVIIIEDFIPVFYKTYQKTNKNNFLKTGIILGIGIAIHNLPEGLAVGSSFMFTTQMGFNIALVIALHNIPEGMAMATPLKISGMPKTKVLLLTLLSGIPTGIGAFIGAALGNISNFFISLCLAFAGGTMLYITCGELIPNAKKLYNGRASTIGLTIGLIIGIFITTGNH</sequence>
<evidence type="ECO:0000256" key="6">
    <source>
        <dbReference type="ARBA" id="ARBA00022989"/>
    </source>
</evidence>
<evidence type="ECO:0000256" key="3">
    <source>
        <dbReference type="ARBA" id="ARBA00022475"/>
    </source>
</evidence>
<evidence type="ECO:0000256" key="4">
    <source>
        <dbReference type="ARBA" id="ARBA00022692"/>
    </source>
</evidence>
<dbReference type="Proteomes" id="UP000464452">
    <property type="component" value="Chromosome"/>
</dbReference>
<comment type="subcellular location">
    <subcellularLocation>
        <location evidence="1">Cell membrane</location>
        <topology evidence="1">Multi-pass membrane protein</topology>
    </subcellularLocation>
</comment>
<dbReference type="AlphaFoldDB" id="A0A6P1YEJ9"/>
<dbReference type="EMBL" id="CP048617">
    <property type="protein sequence ID" value="QIB27680.1"/>
    <property type="molecule type" value="Genomic_DNA"/>
</dbReference>
<evidence type="ECO:0000313" key="10">
    <source>
        <dbReference type="Proteomes" id="UP000464452"/>
    </source>
</evidence>
<organism evidence="9 10">
    <name type="scientific">Caloranaerobacter azorensis</name>
    <dbReference type="NCBI Taxonomy" id="116090"/>
    <lineage>
        <taxon>Bacteria</taxon>
        <taxon>Bacillati</taxon>
        <taxon>Bacillota</taxon>
        <taxon>Tissierellia</taxon>
        <taxon>Tissierellales</taxon>
        <taxon>Thermohalobacteraceae</taxon>
        <taxon>Caloranaerobacter</taxon>
    </lineage>
</organism>
<feature type="transmembrane region" description="Helical" evidence="8">
    <location>
        <begin position="194"/>
        <end position="211"/>
    </location>
</feature>
<dbReference type="GO" id="GO:0005385">
    <property type="term" value="F:zinc ion transmembrane transporter activity"/>
    <property type="evidence" value="ECO:0007669"/>
    <property type="project" value="TreeGrafter"/>
</dbReference>
<feature type="transmembrane region" description="Helical" evidence="8">
    <location>
        <begin position="66"/>
        <end position="90"/>
    </location>
</feature>
<feature type="transmembrane region" description="Helical" evidence="8">
    <location>
        <begin position="6"/>
        <end position="29"/>
    </location>
</feature>
<keyword evidence="6 8" id="KW-1133">Transmembrane helix</keyword>
<dbReference type="Pfam" id="PF02535">
    <property type="entry name" value="Zip"/>
    <property type="match status" value="1"/>
</dbReference>
<dbReference type="GO" id="GO:0005886">
    <property type="term" value="C:plasma membrane"/>
    <property type="evidence" value="ECO:0007669"/>
    <property type="project" value="UniProtKB-SubCell"/>
</dbReference>
<evidence type="ECO:0000256" key="8">
    <source>
        <dbReference type="SAM" id="Phobius"/>
    </source>
</evidence>
<accession>A0A6P1YEJ9</accession>
<proteinExistence type="inferred from homology"/>
<protein>
    <submittedName>
        <fullName evidence="9">ZIP family metal transporter</fullName>
    </submittedName>
</protein>
<evidence type="ECO:0000256" key="7">
    <source>
        <dbReference type="ARBA" id="ARBA00023136"/>
    </source>
</evidence>
<feature type="transmembrane region" description="Helical" evidence="8">
    <location>
        <begin position="124"/>
        <end position="147"/>
    </location>
</feature>
<evidence type="ECO:0000256" key="5">
    <source>
        <dbReference type="ARBA" id="ARBA00022833"/>
    </source>
</evidence>
<keyword evidence="3" id="KW-1003">Cell membrane</keyword>
<dbReference type="PANTHER" id="PTHR11040:SF211">
    <property type="entry name" value="ZINC TRANSPORTER ZIP11"/>
    <property type="match status" value="1"/>
</dbReference>
<keyword evidence="5" id="KW-0862">Zinc</keyword>
<keyword evidence="7 8" id="KW-0472">Membrane</keyword>
<evidence type="ECO:0000256" key="1">
    <source>
        <dbReference type="ARBA" id="ARBA00004651"/>
    </source>
</evidence>
<feature type="transmembrane region" description="Helical" evidence="8">
    <location>
        <begin position="167"/>
        <end position="188"/>
    </location>
</feature>
<dbReference type="RefSeq" id="WP_163235475.1">
    <property type="nucleotide sequence ID" value="NZ_CP048617.1"/>
</dbReference>
<feature type="transmembrane region" description="Helical" evidence="8">
    <location>
        <begin position="102"/>
        <end position="118"/>
    </location>
</feature>
<dbReference type="InterPro" id="IPR003689">
    <property type="entry name" value="ZIP"/>
</dbReference>
<dbReference type="KEGG" id="cazo:G3A45_10505"/>
<reference evidence="9 10" key="1">
    <citation type="submission" date="2020-02" db="EMBL/GenBank/DDBJ databases">
        <title>Thermophilic hydrogen producing bacteria, Caloranaerobacter azorensis.</title>
        <authorList>
            <person name="Baek K."/>
        </authorList>
    </citation>
    <scope>NUCLEOTIDE SEQUENCE [LARGE SCALE GENOMIC DNA]</scope>
    <source>
        <strain evidence="9 10">T3-1</strain>
    </source>
</reference>
<evidence type="ECO:0000256" key="2">
    <source>
        <dbReference type="ARBA" id="ARBA00006939"/>
    </source>
</evidence>
<feature type="transmembrane region" description="Helical" evidence="8">
    <location>
        <begin position="223"/>
        <end position="242"/>
    </location>
</feature>
<evidence type="ECO:0000313" key="9">
    <source>
        <dbReference type="EMBL" id="QIB27680.1"/>
    </source>
</evidence>